<dbReference type="InterPro" id="IPR029044">
    <property type="entry name" value="Nucleotide-diphossugar_trans"/>
</dbReference>
<dbReference type="PATRIC" id="fig|1305731.5.peg.1295"/>
<organism evidence="1 2">
    <name type="scientific">Marinobacter excellens HL-55</name>
    <dbReference type="NCBI Taxonomy" id="1305731"/>
    <lineage>
        <taxon>Bacteria</taxon>
        <taxon>Pseudomonadati</taxon>
        <taxon>Pseudomonadota</taxon>
        <taxon>Gammaproteobacteria</taxon>
        <taxon>Pseudomonadales</taxon>
        <taxon>Marinobacteraceae</taxon>
        <taxon>Marinobacter</taxon>
    </lineage>
</organism>
<protein>
    <recommendedName>
        <fullName evidence="3">Glycosyltransferase</fullName>
    </recommendedName>
</protein>
<dbReference type="AlphaFoldDB" id="A0A0P7YBJ9"/>
<accession>A0A0P7YBJ9</accession>
<proteinExistence type="predicted"/>
<sequence length="213" mass="23623">MQNTENSPAILMQFAKWPQPGRVKTRLIPALGIDGALQAHITLSLEVLDNLCATGYDVSFWWDRPLEQPPEYASSLLANIEGAGLQQYFQQGDDLGERMFRALTQGIDAYSRAVVIGSDCPSVDPGYVRSAVVALDHADVVLGPSNDGGYVLIGARKLTAEALAGIEWGTPMVLEQTLERMEKTGLSVYVLEPRWDVDEPEDWQRFRRMVGER</sequence>
<dbReference type="EMBL" id="LJZQ01000025">
    <property type="protein sequence ID" value="KPQ27636.1"/>
    <property type="molecule type" value="Genomic_DNA"/>
</dbReference>
<comment type="caution">
    <text evidence="1">The sequence shown here is derived from an EMBL/GenBank/DDBJ whole genome shotgun (WGS) entry which is preliminary data.</text>
</comment>
<dbReference type="PANTHER" id="PTHR36529:SF1">
    <property type="entry name" value="GLYCOSYLTRANSFERASE"/>
    <property type="match status" value="1"/>
</dbReference>
<evidence type="ECO:0000313" key="1">
    <source>
        <dbReference type="EMBL" id="KPQ27636.1"/>
    </source>
</evidence>
<reference evidence="1 2" key="1">
    <citation type="submission" date="2015-09" db="EMBL/GenBank/DDBJ databases">
        <title>Identification and resolution of microdiversity through metagenomic sequencing of parallel consortia.</title>
        <authorList>
            <person name="Nelson W.C."/>
            <person name="Romine M.F."/>
            <person name="Lindemann S.R."/>
        </authorList>
    </citation>
    <scope>NUCLEOTIDE SEQUENCE [LARGE SCALE GENOMIC DNA]</scope>
    <source>
        <strain evidence="1">HL-55</strain>
    </source>
</reference>
<dbReference type="Pfam" id="PF09837">
    <property type="entry name" value="DUF2064"/>
    <property type="match status" value="1"/>
</dbReference>
<name>A0A0P7YBJ9_9GAMM</name>
<evidence type="ECO:0008006" key="3">
    <source>
        <dbReference type="Google" id="ProtNLM"/>
    </source>
</evidence>
<gene>
    <name evidence="1" type="ORF">HLUCCX14_14090</name>
</gene>
<dbReference type="NCBIfam" id="TIGR04282">
    <property type="entry name" value="glyco_like_cofC"/>
    <property type="match status" value="1"/>
</dbReference>
<dbReference type="OrthoDB" id="9798250at2"/>
<dbReference type="STRING" id="1305731.GCA_000934705_00760"/>
<dbReference type="Proteomes" id="UP000050416">
    <property type="component" value="Unassembled WGS sequence"/>
</dbReference>
<dbReference type="SUPFAM" id="SSF53448">
    <property type="entry name" value="Nucleotide-diphospho-sugar transferases"/>
    <property type="match status" value="1"/>
</dbReference>
<dbReference type="Gene3D" id="3.90.550.10">
    <property type="entry name" value="Spore Coat Polysaccharide Biosynthesis Protein SpsA, Chain A"/>
    <property type="match status" value="1"/>
</dbReference>
<evidence type="ECO:0000313" key="2">
    <source>
        <dbReference type="Proteomes" id="UP000050416"/>
    </source>
</evidence>
<dbReference type="PANTHER" id="PTHR36529">
    <property type="entry name" value="SLL1095 PROTEIN"/>
    <property type="match status" value="1"/>
</dbReference>
<dbReference type="InterPro" id="IPR018641">
    <property type="entry name" value="Trfase_1_rSAM/seldom-assoc"/>
</dbReference>